<reference evidence="1" key="1">
    <citation type="submission" date="2022-02" db="EMBL/GenBank/DDBJ databases">
        <title>Plant Genome Project.</title>
        <authorList>
            <person name="Zhang R.-G."/>
        </authorList>
    </citation>
    <scope>NUCLEOTIDE SEQUENCE</scope>
    <source>
        <strain evidence="1">AT1</strain>
    </source>
</reference>
<evidence type="ECO:0000313" key="2">
    <source>
        <dbReference type="Proteomes" id="UP001062846"/>
    </source>
</evidence>
<protein>
    <submittedName>
        <fullName evidence="1">Uncharacterized protein</fullName>
    </submittedName>
</protein>
<comment type="caution">
    <text evidence="1">The sequence shown here is derived from an EMBL/GenBank/DDBJ whole genome shotgun (WGS) entry which is preliminary data.</text>
</comment>
<proteinExistence type="predicted"/>
<accession>A0ACC0NRI2</accession>
<evidence type="ECO:0000313" key="1">
    <source>
        <dbReference type="EMBL" id="KAI8555531.1"/>
    </source>
</evidence>
<keyword evidence="2" id="KW-1185">Reference proteome</keyword>
<dbReference type="EMBL" id="CM046392">
    <property type="protein sequence ID" value="KAI8555531.1"/>
    <property type="molecule type" value="Genomic_DNA"/>
</dbReference>
<name>A0ACC0NRI2_RHOML</name>
<sequence>MAIRVITKTWLDSHGDPSIEKTLSNAQVMEGMLQVLFISNDDEVLELIISILAEFSMRNDTKNSNPQLVIFLRLRSSSLFLKAPPDLLRICTSMRRRRWSWLWPSPKMWSFRPHPRVGLERLFDVRPNEERRR</sequence>
<organism evidence="1 2">
    <name type="scientific">Rhododendron molle</name>
    <name type="common">Chinese azalea</name>
    <name type="synonym">Azalea mollis</name>
    <dbReference type="NCBI Taxonomy" id="49168"/>
    <lineage>
        <taxon>Eukaryota</taxon>
        <taxon>Viridiplantae</taxon>
        <taxon>Streptophyta</taxon>
        <taxon>Embryophyta</taxon>
        <taxon>Tracheophyta</taxon>
        <taxon>Spermatophyta</taxon>
        <taxon>Magnoliopsida</taxon>
        <taxon>eudicotyledons</taxon>
        <taxon>Gunneridae</taxon>
        <taxon>Pentapetalae</taxon>
        <taxon>asterids</taxon>
        <taxon>Ericales</taxon>
        <taxon>Ericaceae</taxon>
        <taxon>Ericoideae</taxon>
        <taxon>Rhodoreae</taxon>
        <taxon>Rhododendron</taxon>
    </lineage>
</organism>
<dbReference type="Proteomes" id="UP001062846">
    <property type="component" value="Chromosome 5"/>
</dbReference>
<gene>
    <name evidence="1" type="ORF">RHMOL_Rhmol05G0179900</name>
</gene>